<gene>
    <name evidence="1" type="ORF">GCM10010412_028630</name>
</gene>
<keyword evidence="2" id="KW-1185">Reference proteome</keyword>
<dbReference type="EMBL" id="BAAATE010000006">
    <property type="protein sequence ID" value="GAA2657718.1"/>
    <property type="molecule type" value="Genomic_DNA"/>
</dbReference>
<comment type="caution">
    <text evidence="1">The sequence shown here is derived from an EMBL/GenBank/DDBJ whole genome shotgun (WGS) entry which is preliminary data.</text>
</comment>
<evidence type="ECO:0000313" key="1">
    <source>
        <dbReference type="EMBL" id="GAA2657718.1"/>
    </source>
</evidence>
<name>A0ABN3RPW1_9ACTN</name>
<accession>A0ABN3RPW1</accession>
<proteinExistence type="predicted"/>
<reference evidence="1 2" key="1">
    <citation type="journal article" date="2019" name="Int. J. Syst. Evol. Microbiol.">
        <title>The Global Catalogue of Microorganisms (GCM) 10K type strain sequencing project: providing services to taxonomists for standard genome sequencing and annotation.</title>
        <authorList>
            <consortium name="The Broad Institute Genomics Platform"/>
            <consortium name="The Broad Institute Genome Sequencing Center for Infectious Disease"/>
            <person name="Wu L."/>
            <person name="Ma J."/>
        </authorList>
    </citation>
    <scope>NUCLEOTIDE SEQUENCE [LARGE SCALE GENOMIC DNA]</scope>
    <source>
        <strain evidence="1 2">JCM 6835</strain>
    </source>
</reference>
<evidence type="ECO:0000313" key="2">
    <source>
        <dbReference type="Proteomes" id="UP001501666"/>
    </source>
</evidence>
<sequence>MGDGRAVRGAVRHVGLLFDGRGERQRPGQTAHEPVEWAGPGCGAAGRGVGSFQRVTLRAVRCSSTVSAIFTVRLDVEQ</sequence>
<dbReference type="Proteomes" id="UP001501666">
    <property type="component" value="Unassembled WGS sequence"/>
</dbReference>
<protein>
    <submittedName>
        <fullName evidence="1">Uncharacterized protein</fullName>
    </submittedName>
</protein>
<organism evidence="1 2">
    <name type="scientific">Nonomuraea recticatena</name>
    <dbReference type="NCBI Taxonomy" id="46178"/>
    <lineage>
        <taxon>Bacteria</taxon>
        <taxon>Bacillati</taxon>
        <taxon>Actinomycetota</taxon>
        <taxon>Actinomycetes</taxon>
        <taxon>Streptosporangiales</taxon>
        <taxon>Streptosporangiaceae</taxon>
        <taxon>Nonomuraea</taxon>
    </lineage>
</organism>